<dbReference type="Gene3D" id="1.10.8.270">
    <property type="entry name" value="putative rabgap domain of human tbc1 domain family member 14 like domains"/>
    <property type="match status" value="1"/>
</dbReference>
<feature type="compositionally biased region" description="Polar residues" evidence="1">
    <location>
        <begin position="68"/>
        <end position="79"/>
    </location>
</feature>
<dbReference type="PANTHER" id="PTHR47219">
    <property type="entry name" value="RAB GTPASE-ACTIVATING PROTEIN 1-LIKE"/>
    <property type="match status" value="1"/>
</dbReference>
<dbReference type="SUPFAM" id="SSF47923">
    <property type="entry name" value="Ypt/Rab-GAP domain of gyp1p"/>
    <property type="match status" value="2"/>
</dbReference>
<sequence>MTFSHHAEAHLPGSPPELTESKSSKSSSFHSYQSDEGSILENGNHFEEIGLDDDDARSEREVGEFAVKTSSNPYTSTYTADLRSSAKQRSRTQMATAPPANSTRSQRELTSSKARPTYPSLRGQVRSVTTPTDGLGLLPSHTNSIMSRRGFTSPSVSSLPLSNRRRSPSPAYYDATKHLSATSPRARRGSWQSNRERKTALELEQECDEDDGDDLPDEVLLENVPMSPRPPHERAVSTPASTATSPDRQPKEKVRSVGNGTSPLPVETGCLRSPKPGLQRGATLGQFPMHHPPPKGRAKSWTSAMSALSEEAKALTAALEEHAVEEEAKMMDPTQRRSLNVAVRPNPAKPRIKSAFAELPPLRRTEIMIDPLPISKEKEAVLSRTRPSWLPPKNPAEERRHLKEYQKMMAQAQEADRKREAQRSTQSACRDDTASSLLRIWEEHVLPNWDNVTRQKRTRELWWRGIAPRSRGSVWSRAVGNELELSDASFQAALKRAQDMDVRIQKTEKLSHDEARKKRWFARIDRDVAETYTELRIFQPGGPLHSALVDVLRAYSMYRSDVGYVPGTSTIAAILLLNLATPSASFITLANILNRSLPLSFHTCDTGATSKVYSLLLATLQHKSPRLHAHLTRFSRDPDVYLRQLFMSLFTASLSLDNATRLWDVMVFEGDSTCVRAAVAFLVQLEGHLFGCSTDDEIRSVISKGLDGALGEEEWMLAVREAGKSQVLDTTTTN</sequence>
<dbReference type="EMBL" id="JBFCZG010000010">
    <property type="protein sequence ID" value="KAL3417997.1"/>
    <property type="molecule type" value="Genomic_DNA"/>
</dbReference>
<feature type="region of interest" description="Disordered" evidence="1">
    <location>
        <begin position="1"/>
        <end position="274"/>
    </location>
</feature>
<feature type="compositionally biased region" description="Low complexity" evidence="1">
    <location>
        <begin position="153"/>
        <end position="162"/>
    </location>
</feature>
<reference evidence="3 4" key="1">
    <citation type="submission" date="2024-06" db="EMBL/GenBank/DDBJ databases">
        <title>Complete genome of Phlyctema vagabunda strain 19-DSS-EL-015.</title>
        <authorList>
            <person name="Fiorenzani C."/>
        </authorList>
    </citation>
    <scope>NUCLEOTIDE SEQUENCE [LARGE SCALE GENOMIC DNA]</scope>
    <source>
        <strain evidence="3 4">19-DSS-EL-015</strain>
    </source>
</reference>
<proteinExistence type="predicted"/>
<dbReference type="InterPro" id="IPR035969">
    <property type="entry name" value="Rab-GAP_TBC_sf"/>
</dbReference>
<feature type="domain" description="Rab-GAP TBC" evidence="2">
    <location>
        <begin position="465"/>
        <end position="670"/>
    </location>
</feature>
<dbReference type="PROSITE" id="PS50086">
    <property type="entry name" value="TBC_RABGAP"/>
    <property type="match status" value="1"/>
</dbReference>
<dbReference type="PANTHER" id="PTHR47219:SF15">
    <property type="entry name" value="TBC1 DOMAIN FAMILY MEMBER 12 ISOFORM X1"/>
    <property type="match status" value="1"/>
</dbReference>
<evidence type="ECO:0000313" key="4">
    <source>
        <dbReference type="Proteomes" id="UP001629113"/>
    </source>
</evidence>
<feature type="compositionally biased region" description="Acidic residues" evidence="1">
    <location>
        <begin position="203"/>
        <end position="220"/>
    </location>
</feature>
<dbReference type="SMART" id="SM00164">
    <property type="entry name" value="TBC"/>
    <property type="match status" value="1"/>
</dbReference>
<comment type="caution">
    <text evidence="3">The sequence shown here is derived from an EMBL/GenBank/DDBJ whole genome shotgun (WGS) entry which is preliminary data.</text>
</comment>
<evidence type="ECO:0000256" key="1">
    <source>
        <dbReference type="SAM" id="MobiDB-lite"/>
    </source>
</evidence>
<dbReference type="Pfam" id="PF00566">
    <property type="entry name" value="RabGAP-TBC"/>
    <property type="match status" value="1"/>
</dbReference>
<evidence type="ECO:0000259" key="2">
    <source>
        <dbReference type="PROSITE" id="PS50086"/>
    </source>
</evidence>
<dbReference type="InterPro" id="IPR000195">
    <property type="entry name" value="Rab-GAP-TBC_dom"/>
</dbReference>
<dbReference type="InterPro" id="IPR053949">
    <property type="entry name" value="SBE2/SBE22_M"/>
</dbReference>
<name>A0ABR4P483_9HELO</name>
<dbReference type="Pfam" id="PF22874">
    <property type="entry name" value="SBE2_M"/>
    <property type="match status" value="1"/>
</dbReference>
<dbReference type="InterPro" id="IPR050302">
    <property type="entry name" value="Rab_GAP_TBC_domain"/>
</dbReference>
<dbReference type="Proteomes" id="UP001629113">
    <property type="component" value="Unassembled WGS sequence"/>
</dbReference>
<accession>A0ABR4P483</accession>
<organism evidence="3 4">
    <name type="scientific">Phlyctema vagabunda</name>
    <dbReference type="NCBI Taxonomy" id="108571"/>
    <lineage>
        <taxon>Eukaryota</taxon>
        <taxon>Fungi</taxon>
        <taxon>Dikarya</taxon>
        <taxon>Ascomycota</taxon>
        <taxon>Pezizomycotina</taxon>
        <taxon>Leotiomycetes</taxon>
        <taxon>Helotiales</taxon>
        <taxon>Dermateaceae</taxon>
        <taxon>Phlyctema</taxon>
    </lineage>
</organism>
<evidence type="ECO:0000313" key="3">
    <source>
        <dbReference type="EMBL" id="KAL3417997.1"/>
    </source>
</evidence>
<keyword evidence="4" id="KW-1185">Reference proteome</keyword>
<dbReference type="Gene3D" id="1.10.10.750">
    <property type="entry name" value="Ypt/Rab-GAP domain of gyp1p, domain 1"/>
    <property type="match status" value="1"/>
</dbReference>
<gene>
    <name evidence="3" type="ORF">PVAG01_11007</name>
</gene>
<protein>
    <submittedName>
        <fullName evidence="3">TBC domain-containing protein</fullName>
    </submittedName>
</protein>
<feature type="compositionally biased region" description="Polar residues" evidence="1">
    <location>
        <begin position="85"/>
        <end position="114"/>
    </location>
</feature>
<dbReference type="Gene3D" id="1.10.472.80">
    <property type="entry name" value="Ypt/Rab-GAP domain of gyp1p, domain 3"/>
    <property type="match status" value="1"/>
</dbReference>
<feature type="compositionally biased region" description="Polar residues" evidence="1">
    <location>
        <begin position="238"/>
        <end position="247"/>
    </location>
</feature>
<feature type="compositionally biased region" description="Polar residues" evidence="1">
    <location>
        <begin position="140"/>
        <end position="152"/>
    </location>
</feature>